<name>A0ABT5VTY0_9BACT</name>
<gene>
    <name evidence="2" type="ORF">L3049_12715</name>
</gene>
<sequence>MWQKLINWLENNSLSCSFQKQFGIECPGCGFQSSLIALLKGDLIESIHLFPALFPIFSLFALLLLHLKFKFSWGAIAIKILFLISTLLILGNFFQKLLLQN</sequence>
<protein>
    <submittedName>
        <fullName evidence="2">DUF2752 domain-containing protein</fullName>
    </submittedName>
</protein>
<dbReference type="Pfam" id="PF10825">
    <property type="entry name" value="DUF2752"/>
    <property type="match status" value="1"/>
</dbReference>
<keyword evidence="1" id="KW-1133">Transmembrane helix</keyword>
<evidence type="ECO:0000256" key="1">
    <source>
        <dbReference type="SAM" id="Phobius"/>
    </source>
</evidence>
<feature type="transmembrane region" description="Helical" evidence="1">
    <location>
        <begin position="49"/>
        <end position="67"/>
    </location>
</feature>
<comment type="caution">
    <text evidence="2">The sequence shown here is derived from an EMBL/GenBank/DDBJ whole genome shotgun (WGS) entry which is preliminary data.</text>
</comment>
<accession>A0ABT5VTY0</accession>
<reference evidence="2 3" key="1">
    <citation type="submission" date="2022-01" db="EMBL/GenBank/DDBJ databases">
        <title>Labilibaculum sp. nov, a marine bacterium isolated from Antarctica.</title>
        <authorList>
            <person name="Dai W."/>
        </authorList>
    </citation>
    <scope>NUCLEOTIDE SEQUENCE [LARGE SCALE GENOMIC DNA]</scope>
    <source>
        <strain evidence="2 3">DW002</strain>
    </source>
</reference>
<evidence type="ECO:0000313" key="3">
    <source>
        <dbReference type="Proteomes" id="UP001528920"/>
    </source>
</evidence>
<dbReference type="RefSeq" id="WP_275110197.1">
    <property type="nucleotide sequence ID" value="NZ_JAKJSC010000002.1"/>
</dbReference>
<feature type="transmembrane region" description="Helical" evidence="1">
    <location>
        <begin position="73"/>
        <end position="94"/>
    </location>
</feature>
<dbReference type="EMBL" id="JAKJSC010000002">
    <property type="protein sequence ID" value="MDE5418865.1"/>
    <property type="molecule type" value="Genomic_DNA"/>
</dbReference>
<dbReference type="Proteomes" id="UP001528920">
    <property type="component" value="Unassembled WGS sequence"/>
</dbReference>
<keyword evidence="1" id="KW-0812">Transmembrane</keyword>
<evidence type="ECO:0000313" key="2">
    <source>
        <dbReference type="EMBL" id="MDE5418865.1"/>
    </source>
</evidence>
<dbReference type="InterPro" id="IPR021215">
    <property type="entry name" value="DUF2752"/>
</dbReference>
<organism evidence="2 3">
    <name type="scientific">Paralabilibaculum antarcticum</name>
    <dbReference type="NCBI Taxonomy" id="2912572"/>
    <lineage>
        <taxon>Bacteria</taxon>
        <taxon>Pseudomonadati</taxon>
        <taxon>Bacteroidota</taxon>
        <taxon>Bacteroidia</taxon>
        <taxon>Marinilabiliales</taxon>
        <taxon>Marinifilaceae</taxon>
        <taxon>Paralabilibaculum</taxon>
    </lineage>
</organism>
<keyword evidence="1" id="KW-0472">Membrane</keyword>
<proteinExistence type="predicted"/>
<keyword evidence="3" id="KW-1185">Reference proteome</keyword>